<dbReference type="InterPro" id="IPR023186">
    <property type="entry name" value="IUNH"/>
</dbReference>
<evidence type="ECO:0000313" key="4">
    <source>
        <dbReference type="EMBL" id="TYK64557.1"/>
    </source>
</evidence>
<evidence type="ECO:0000313" key="5">
    <source>
        <dbReference type="Proteomes" id="UP000815846"/>
    </source>
</evidence>
<feature type="domain" description="Inosine/uridine-preferring nucleoside hydrolase" evidence="3">
    <location>
        <begin position="32"/>
        <end position="331"/>
    </location>
</feature>
<dbReference type="Pfam" id="PF01156">
    <property type="entry name" value="IU_nuc_hydro"/>
    <property type="match status" value="1"/>
</dbReference>
<comment type="caution">
    <text evidence="4">The sequence shown here is derived from an EMBL/GenBank/DDBJ whole genome shotgun (WGS) entry which is preliminary data.</text>
</comment>
<proteinExistence type="predicted"/>
<dbReference type="InterPro" id="IPR001910">
    <property type="entry name" value="Inosine/uridine_hydrolase_dom"/>
</dbReference>
<accession>A0ABY3MTX2</accession>
<dbReference type="Gene3D" id="3.90.245.10">
    <property type="entry name" value="Ribonucleoside hydrolase-like"/>
    <property type="match status" value="1"/>
</dbReference>
<dbReference type="InterPro" id="IPR036452">
    <property type="entry name" value="Ribo_hydro-like"/>
</dbReference>
<evidence type="ECO:0000256" key="2">
    <source>
        <dbReference type="ARBA" id="ARBA00023295"/>
    </source>
</evidence>
<evidence type="ECO:0000256" key="1">
    <source>
        <dbReference type="ARBA" id="ARBA00022801"/>
    </source>
</evidence>
<protein>
    <submittedName>
        <fullName evidence="4">Nucleoside hydrolase</fullName>
    </submittedName>
</protein>
<name>A0ABY3MTX2_9GAMM</name>
<gene>
    <name evidence="4" type="ORF">CWS31_014995</name>
</gene>
<keyword evidence="2" id="KW-0326">Glycosidase</keyword>
<organism evidence="4 5">
    <name type="scientific">Colwellia echini</name>
    <dbReference type="NCBI Taxonomy" id="1982103"/>
    <lineage>
        <taxon>Bacteria</taxon>
        <taxon>Pseudomonadati</taxon>
        <taxon>Pseudomonadota</taxon>
        <taxon>Gammaproteobacteria</taxon>
        <taxon>Alteromonadales</taxon>
        <taxon>Colwelliaceae</taxon>
        <taxon>Colwellia</taxon>
    </lineage>
</organism>
<dbReference type="PANTHER" id="PTHR12304:SF4">
    <property type="entry name" value="URIDINE NUCLEOSIDASE"/>
    <property type="match status" value="1"/>
</dbReference>
<reference evidence="4 5" key="1">
    <citation type="submission" date="2019-08" db="EMBL/GenBank/DDBJ databases">
        <title>Microbe sample from Colwellia echini.</title>
        <authorList>
            <person name="Christiansen L."/>
            <person name="Pathiraja D."/>
            <person name="Schultz-Johansen M."/>
            <person name="Choi I.-G."/>
            <person name="Stougaard P."/>
        </authorList>
    </citation>
    <scope>NUCLEOTIDE SEQUENCE [LARGE SCALE GENOMIC DNA]</scope>
    <source>
        <strain evidence="4 5">A3</strain>
    </source>
</reference>
<keyword evidence="1 4" id="KW-0378">Hydrolase</keyword>
<keyword evidence="5" id="KW-1185">Reference proteome</keyword>
<dbReference type="SUPFAM" id="SSF53590">
    <property type="entry name" value="Nucleoside hydrolase"/>
    <property type="match status" value="1"/>
</dbReference>
<dbReference type="EMBL" id="PJAI02000022">
    <property type="protein sequence ID" value="TYK64557.1"/>
    <property type="molecule type" value="Genomic_DNA"/>
</dbReference>
<dbReference type="Proteomes" id="UP000815846">
    <property type="component" value="Unassembled WGS sequence"/>
</dbReference>
<sequence>MLRMYQIYKYFLCALMFIIGLQSHFIQAKEKIIIDADVGIDDTMAILYASASPVFELIGLTTTFGNASIENSTRNACYIIERLGLDIPVVQGASVPLIIAPEPPTDFVHGDNGLGNVIVPTVHKKPQSTLSAAQFIIEQSKLYPNELTLVPIGRLTNIALALRLDPTLASRIKRVVIMGGAFEVPGNVTPVAEANIIGDPHAADIVFQADWDVVTIPLDVTTKIMVVEKDLAQVAISNPLAGGFIKEFTQFYLDFHYEQGLNGFYIHDPSPFIYLEQPELFSTKNAAIRVVTQGMAIGQTIAAFSPQRERLPQWQHVKVNTYANQVDSDKAKKLLLTRFSEVNFIK</sequence>
<dbReference type="GO" id="GO:0016787">
    <property type="term" value="F:hydrolase activity"/>
    <property type="evidence" value="ECO:0007669"/>
    <property type="project" value="UniProtKB-KW"/>
</dbReference>
<evidence type="ECO:0000259" key="3">
    <source>
        <dbReference type="Pfam" id="PF01156"/>
    </source>
</evidence>
<dbReference type="CDD" id="cd02650">
    <property type="entry name" value="nuc_hydro_CaPnhB"/>
    <property type="match status" value="1"/>
</dbReference>
<dbReference type="PANTHER" id="PTHR12304">
    <property type="entry name" value="INOSINE-URIDINE PREFERRING NUCLEOSIDE HYDROLASE"/>
    <property type="match status" value="1"/>
</dbReference>